<evidence type="ECO:0000313" key="5">
    <source>
        <dbReference type="EMBL" id="PWJ35022.1"/>
    </source>
</evidence>
<sequence length="260" mass="30644">MKLKENIFLGTTDKKFQVSDCAISLVNYTKPVSEDWHSHEDIHLSLILQGGNLESRKNQDVQVSPGRIMAYNQGEIHRNRFTAFPSKNLNLEFKSDFFSKNEADFSALTLSNWENEKAYISLIKVYYELQINDIYSIDTIDSLLQSLFIKENISSNKPLWLNRLQEIIEDRWDEFIPLDELAATLNIHPVTISKYFKKFYRGTLGDYMRRIKVHRALYYLFHTEMSITEIALRCGFSDHSHMIRIFKLYIGFNPKRIRKI</sequence>
<gene>
    <name evidence="5" type="ORF">BC781_11063</name>
</gene>
<dbReference type="GO" id="GO:0003700">
    <property type="term" value="F:DNA-binding transcription factor activity"/>
    <property type="evidence" value="ECO:0007669"/>
    <property type="project" value="InterPro"/>
</dbReference>
<evidence type="ECO:0000256" key="1">
    <source>
        <dbReference type="ARBA" id="ARBA00023015"/>
    </source>
</evidence>
<name>A0A315YY16_SEDFL</name>
<dbReference type="AlphaFoldDB" id="A0A315YY16"/>
<dbReference type="OrthoDB" id="511992at2"/>
<feature type="domain" description="HTH araC/xylS-type" evidence="4">
    <location>
        <begin position="162"/>
        <end position="260"/>
    </location>
</feature>
<dbReference type="PROSITE" id="PS01124">
    <property type="entry name" value="HTH_ARAC_FAMILY_2"/>
    <property type="match status" value="1"/>
</dbReference>
<accession>A0A315YY16</accession>
<keyword evidence="2" id="KW-0238">DNA-binding</keyword>
<dbReference type="InterPro" id="IPR009057">
    <property type="entry name" value="Homeodomain-like_sf"/>
</dbReference>
<dbReference type="RefSeq" id="WP_109622803.1">
    <property type="nucleotide sequence ID" value="NZ_QGDO01000010.1"/>
</dbReference>
<dbReference type="PANTHER" id="PTHR43280">
    <property type="entry name" value="ARAC-FAMILY TRANSCRIPTIONAL REGULATOR"/>
    <property type="match status" value="1"/>
</dbReference>
<dbReference type="EMBL" id="QGDO01000010">
    <property type="protein sequence ID" value="PWJ35022.1"/>
    <property type="molecule type" value="Genomic_DNA"/>
</dbReference>
<dbReference type="SUPFAM" id="SSF46689">
    <property type="entry name" value="Homeodomain-like"/>
    <property type="match status" value="1"/>
</dbReference>
<evidence type="ECO:0000259" key="4">
    <source>
        <dbReference type="PROSITE" id="PS01124"/>
    </source>
</evidence>
<dbReference type="InterPro" id="IPR018060">
    <property type="entry name" value="HTH_AraC"/>
</dbReference>
<proteinExistence type="predicted"/>
<keyword evidence="3" id="KW-0804">Transcription</keyword>
<evidence type="ECO:0000313" key="6">
    <source>
        <dbReference type="Proteomes" id="UP000245535"/>
    </source>
</evidence>
<reference evidence="5 6" key="1">
    <citation type="submission" date="2018-03" db="EMBL/GenBank/DDBJ databases">
        <title>Genomic Encyclopedia of Archaeal and Bacterial Type Strains, Phase II (KMG-II): from individual species to whole genera.</title>
        <authorList>
            <person name="Goeker M."/>
        </authorList>
    </citation>
    <scope>NUCLEOTIDE SEQUENCE [LARGE SCALE GENOMIC DNA]</scope>
    <source>
        <strain evidence="5 6">DSM 28229</strain>
    </source>
</reference>
<keyword evidence="6" id="KW-1185">Reference proteome</keyword>
<dbReference type="GO" id="GO:0043565">
    <property type="term" value="F:sequence-specific DNA binding"/>
    <property type="evidence" value="ECO:0007669"/>
    <property type="project" value="InterPro"/>
</dbReference>
<dbReference type="PANTHER" id="PTHR43280:SF34">
    <property type="entry name" value="ARAC-FAMILY TRANSCRIPTIONAL REGULATOR"/>
    <property type="match status" value="1"/>
</dbReference>
<dbReference type="Proteomes" id="UP000245535">
    <property type="component" value="Unassembled WGS sequence"/>
</dbReference>
<evidence type="ECO:0000256" key="3">
    <source>
        <dbReference type="ARBA" id="ARBA00023163"/>
    </source>
</evidence>
<comment type="caution">
    <text evidence="5">The sequence shown here is derived from an EMBL/GenBank/DDBJ whole genome shotgun (WGS) entry which is preliminary data.</text>
</comment>
<keyword evidence="1" id="KW-0805">Transcription regulation</keyword>
<protein>
    <submittedName>
        <fullName evidence="5">AraC family transcriptional regulator</fullName>
    </submittedName>
</protein>
<organism evidence="5 6">
    <name type="scientific">Sediminitomix flava</name>
    <dbReference type="NCBI Taxonomy" id="379075"/>
    <lineage>
        <taxon>Bacteria</taxon>
        <taxon>Pseudomonadati</taxon>
        <taxon>Bacteroidota</taxon>
        <taxon>Cytophagia</taxon>
        <taxon>Cytophagales</taxon>
        <taxon>Flammeovirgaceae</taxon>
        <taxon>Sediminitomix</taxon>
    </lineage>
</organism>
<dbReference type="SMART" id="SM00342">
    <property type="entry name" value="HTH_ARAC"/>
    <property type="match status" value="1"/>
</dbReference>
<dbReference type="Gene3D" id="1.10.10.60">
    <property type="entry name" value="Homeodomain-like"/>
    <property type="match status" value="1"/>
</dbReference>
<dbReference type="Pfam" id="PF12833">
    <property type="entry name" value="HTH_18"/>
    <property type="match status" value="1"/>
</dbReference>
<evidence type="ECO:0000256" key="2">
    <source>
        <dbReference type="ARBA" id="ARBA00023125"/>
    </source>
</evidence>